<proteinExistence type="predicted"/>
<dbReference type="Gene3D" id="3.40.50.720">
    <property type="entry name" value="NAD(P)-binding Rossmann-like Domain"/>
    <property type="match status" value="1"/>
</dbReference>
<dbReference type="GO" id="GO:0016491">
    <property type="term" value="F:oxidoreductase activity"/>
    <property type="evidence" value="ECO:0007669"/>
    <property type="project" value="InterPro"/>
</dbReference>
<name>A0A0B2BVC2_9ACTN</name>
<dbReference type="CDD" id="cd08241">
    <property type="entry name" value="QOR1"/>
    <property type="match status" value="1"/>
</dbReference>
<sequence>MRAVQITTLDGPSAVEVVDIDAPAPGPDQIVIDVRAAGVSFPEVLQTRGLYQVKPELPFVPGSEIAGVVATAPEGSGFAPGDRVAALPMLGGFSEQVVTNADLTFRLPDNVSFEQGAGLPLNYLTAHFALLARGRMQAGETVLVHGAAGGVGTASIQVAKAFGAGQVIAVVSTEEKGDVAVAAGADTYVLADGFRDAVKEVTEKRGVDIVVDPVGGDRFTDSLRCLADDGRLLVIGFTAGSIPEVKVNRLLLNNLDVVGVGWGAYVLKRPGYVAAQWQELVPHLESGALAPPIGGTFGLADASKALEAIDTRAALGKVVLVP</sequence>
<dbReference type="PANTHER" id="PTHR43677:SF4">
    <property type="entry name" value="QUINONE OXIDOREDUCTASE-LIKE PROTEIN 2"/>
    <property type="match status" value="1"/>
</dbReference>
<dbReference type="InterPro" id="IPR013154">
    <property type="entry name" value="ADH-like_N"/>
</dbReference>
<dbReference type="InterPro" id="IPR013149">
    <property type="entry name" value="ADH-like_C"/>
</dbReference>
<dbReference type="AlphaFoldDB" id="A0A0B2BVC2"/>
<evidence type="ECO:0000313" key="2">
    <source>
        <dbReference type="EMBL" id="PJJ58079.1"/>
    </source>
</evidence>
<evidence type="ECO:0000313" key="3">
    <source>
        <dbReference type="Proteomes" id="UP000230842"/>
    </source>
</evidence>
<evidence type="ECO:0000259" key="1">
    <source>
        <dbReference type="SMART" id="SM00829"/>
    </source>
</evidence>
<dbReference type="SMART" id="SM00829">
    <property type="entry name" value="PKS_ER"/>
    <property type="match status" value="1"/>
</dbReference>
<dbReference type="PANTHER" id="PTHR43677">
    <property type="entry name" value="SHORT-CHAIN DEHYDROGENASE/REDUCTASE"/>
    <property type="match status" value="1"/>
</dbReference>
<dbReference type="Gene3D" id="3.90.180.10">
    <property type="entry name" value="Medium-chain alcohol dehydrogenases, catalytic domain"/>
    <property type="match status" value="1"/>
</dbReference>
<dbReference type="Pfam" id="PF08240">
    <property type="entry name" value="ADH_N"/>
    <property type="match status" value="1"/>
</dbReference>
<dbReference type="OrthoDB" id="4190732at2"/>
<dbReference type="Pfam" id="PF00107">
    <property type="entry name" value="ADH_zinc_N"/>
    <property type="match status" value="1"/>
</dbReference>
<comment type="caution">
    <text evidence="2">The sequence shown here is derived from an EMBL/GenBank/DDBJ whole genome shotgun (WGS) entry which is preliminary data.</text>
</comment>
<dbReference type="EMBL" id="PGEZ01000001">
    <property type="protein sequence ID" value="PJJ58079.1"/>
    <property type="molecule type" value="Genomic_DNA"/>
</dbReference>
<reference evidence="2 3" key="1">
    <citation type="submission" date="2017-11" db="EMBL/GenBank/DDBJ databases">
        <title>Genomic Encyclopedia of Archaeal and Bacterial Type Strains, Phase II (KMG-II): From Individual Species to Whole Genera.</title>
        <authorList>
            <person name="Goeker M."/>
        </authorList>
    </citation>
    <scope>NUCLEOTIDE SEQUENCE [LARGE SCALE GENOMIC DNA]</scope>
    <source>
        <strain evidence="2 3">DSM 27763</strain>
    </source>
</reference>
<dbReference type="Proteomes" id="UP000230842">
    <property type="component" value="Unassembled WGS sequence"/>
</dbReference>
<protein>
    <submittedName>
        <fullName evidence="2">NADPH2:quinone reductase</fullName>
    </submittedName>
</protein>
<dbReference type="GO" id="GO:0008270">
    <property type="term" value="F:zinc ion binding"/>
    <property type="evidence" value="ECO:0007669"/>
    <property type="project" value="InterPro"/>
</dbReference>
<dbReference type="RefSeq" id="WP_039339956.1">
    <property type="nucleotide sequence ID" value="NZ_PGEZ01000001.1"/>
</dbReference>
<feature type="domain" description="Enoyl reductase (ER)" evidence="1">
    <location>
        <begin position="7"/>
        <end position="320"/>
    </location>
</feature>
<keyword evidence="3" id="KW-1185">Reference proteome</keyword>
<dbReference type="InterPro" id="IPR011032">
    <property type="entry name" value="GroES-like_sf"/>
</dbReference>
<organism evidence="2 3">
    <name type="scientific">Mumia flava</name>
    <dbReference type="NCBI Taxonomy" id="1348852"/>
    <lineage>
        <taxon>Bacteria</taxon>
        <taxon>Bacillati</taxon>
        <taxon>Actinomycetota</taxon>
        <taxon>Actinomycetes</taxon>
        <taxon>Propionibacteriales</taxon>
        <taxon>Nocardioidaceae</taxon>
        <taxon>Mumia</taxon>
    </lineage>
</organism>
<dbReference type="InterPro" id="IPR036291">
    <property type="entry name" value="NAD(P)-bd_dom_sf"/>
</dbReference>
<dbReference type="InterPro" id="IPR002364">
    <property type="entry name" value="Quin_OxRdtase/zeta-crystal_CS"/>
</dbReference>
<dbReference type="SUPFAM" id="SSF50129">
    <property type="entry name" value="GroES-like"/>
    <property type="match status" value="1"/>
</dbReference>
<dbReference type="SUPFAM" id="SSF51735">
    <property type="entry name" value="NAD(P)-binding Rossmann-fold domains"/>
    <property type="match status" value="1"/>
</dbReference>
<dbReference type="InterPro" id="IPR051397">
    <property type="entry name" value="Zn-ADH-like_protein"/>
</dbReference>
<dbReference type="PROSITE" id="PS01162">
    <property type="entry name" value="QOR_ZETA_CRYSTAL"/>
    <property type="match status" value="1"/>
</dbReference>
<gene>
    <name evidence="2" type="ORF">CLV56_2324</name>
</gene>
<dbReference type="InterPro" id="IPR020843">
    <property type="entry name" value="ER"/>
</dbReference>
<accession>A0A0B2BVC2</accession>